<dbReference type="GO" id="GO:0016491">
    <property type="term" value="F:oxidoreductase activity"/>
    <property type="evidence" value="ECO:0007669"/>
    <property type="project" value="InterPro"/>
</dbReference>
<organism evidence="4 5">
    <name type="scientific">Nannochloropsis salina CCMP1776</name>
    <dbReference type="NCBI Taxonomy" id="1027361"/>
    <lineage>
        <taxon>Eukaryota</taxon>
        <taxon>Sar</taxon>
        <taxon>Stramenopiles</taxon>
        <taxon>Ochrophyta</taxon>
        <taxon>Eustigmatophyceae</taxon>
        <taxon>Eustigmatales</taxon>
        <taxon>Monodopsidaceae</taxon>
        <taxon>Microchloropsis</taxon>
        <taxon>Microchloropsis salina</taxon>
    </lineage>
</organism>
<evidence type="ECO:0000313" key="4">
    <source>
        <dbReference type="EMBL" id="TFJ84987.1"/>
    </source>
</evidence>
<keyword evidence="2" id="KW-0472">Membrane</keyword>
<feature type="domain" description="Fatty acid hydroxylase" evidence="3">
    <location>
        <begin position="92"/>
        <end position="217"/>
    </location>
</feature>
<accession>A0A4D9D3N1</accession>
<evidence type="ECO:0000256" key="1">
    <source>
        <dbReference type="SAM" id="MobiDB-lite"/>
    </source>
</evidence>
<feature type="region of interest" description="Disordered" evidence="1">
    <location>
        <begin position="226"/>
        <end position="249"/>
    </location>
</feature>
<dbReference type="Pfam" id="PF04116">
    <property type="entry name" value="FA_hydroxylase"/>
    <property type="match status" value="1"/>
</dbReference>
<feature type="transmembrane region" description="Helical" evidence="2">
    <location>
        <begin position="154"/>
        <end position="172"/>
    </location>
</feature>
<protein>
    <recommendedName>
        <fullName evidence="3">Fatty acid hydroxylase domain-containing protein</fullName>
    </recommendedName>
</protein>
<evidence type="ECO:0000313" key="5">
    <source>
        <dbReference type="Proteomes" id="UP000355283"/>
    </source>
</evidence>
<dbReference type="InterPro" id="IPR006694">
    <property type="entry name" value="Fatty_acid_hydroxylase"/>
</dbReference>
<feature type="compositionally biased region" description="Basic and acidic residues" evidence="1">
    <location>
        <begin position="226"/>
        <end position="243"/>
    </location>
</feature>
<keyword evidence="2" id="KW-0812">Transmembrane</keyword>
<feature type="transmembrane region" description="Helical" evidence="2">
    <location>
        <begin position="131"/>
        <end position="148"/>
    </location>
</feature>
<dbReference type="OrthoDB" id="539959at2759"/>
<sequence>MQTKVSKHRARNICGIFYFADEAVIAVPATANSRPILKLPEASYDFYIMASVDDRIQSARRKHLLHSTTPQFAISCKHAGTDEEADRTGWILQEWFLHRLLLHSSFDWFGREIHAQHHALPFYHVSIDPPLIVGIWGAIACILGWVFVPQPLVWTVLGTYWTMGLFYEWAHFSVHTRVRPRTALGKAIKAHHTKHHLVDERFWFAFSWPMIDASLGTVPAKELEGKEAQAKKAKERREIEGFPRKKGPM</sequence>
<dbReference type="GO" id="GO:0005506">
    <property type="term" value="F:iron ion binding"/>
    <property type="evidence" value="ECO:0007669"/>
    <property type="project" value="InterPro"/>
</dbReference>
<dbReference type="GO" id="GO:0008610">
    <property type="term" value="P:lipid biosynthetic process"/>
    <property type="evidence" value="ECO:0007669"/>
    <property type="project" value="InterPro"/>
</dbReference>
<evidence type="ECO:0000256" key="2">
    <source>
        <dbReference type="SAM" id="Phobius"/>
    </source>
</evidence>
<dbReference type="EMBL" id="SDOX01000016">
    <property type="protein sequence ID" value="TFJ84987.1"/>
    <property type="molecule type" value="Genomic_DNA"/>
</dbReference>
<dbReference type="AlphaFoldDB" id="A0A4D9D3N1"/>
<dbReference type="Proteomes" id="UP000355283">
    <property type="component" value="Unassembled WGS sequence"/>
</dbReference>
<proteinExistence type="predicted"/>
<name>A0A4D9D3N1_9STRA</name>
<keyword evidence="5" id="KW-1185">Reference proteome</keyword>
<evidence type="ECO:0000259" key="3">
    <source>
        <dbReference type="Pfam" id="PF04116"/>
    </source>
</evidence>
<gene>
    <name evidence="4" type="ORF">NSK_003412</name>
</gene>
<reference evidence="4 5" key="1">
    <citation type="submission" date="2019-01" db="EMBL/GenBank/DDBJ databases">
        <title>Nuclear Genome Assembly of the Microalgal Biofuel strain Nannochloropsis salina CCMP1776.</title>
        <authorList>
            <person name="Hovde B."/>
        </authorList>
    </citation>
    <scope>NUCLEOTIDE SEQUENCE [LARGE SCALE GENOMIC DNA]</scope>
    <source>
        <strain evidence="4 5">CCMP1776</strain>
    </source>
</reference>
<keyword evidence="2" id="KW-1133">Transmembrane helix</keyword>
<comment type="caution">
    <text evidence="4">The sequence shown here is derived from an EMBL/GenBank/DDBJ whole genome shotgun (WGS) entry which is preliminary data.</text>
</comment>